<reference evidence="1 2" key="1">
    <citation type="submission" date="2017-11" db="EMBL/GenBank/DDBJ databases">
        <title>Infants hospitalized years apart are colonized by the same room-sourced microbial strains.</title>
        <authorList>
            <person name="Brooks B."/>
            <person name="Olm M.R."/>
            <person name="Firek B.A."/>
            <person name="Baker R."/>
            <person name="Thomas B.C."/>
            <person name="Morowitz M.J."/>
            <person name="Banfield J.F."/>
        </authorList>
    </citation>
    <scope>NUCLEOTIDE SEQUENCE [LARGE SCALE GENOMIC DNA]</scope>
    <source>
        <strain evidence="1">S2_012_000_R3_87</strain>
    </source>
</reference>
<accession>A0A2W5BCS9</accession>
<organism evidence="1 2">
    <name type="scientific">Corynebacterium urealyticum</name>
    <dbReference type="NCBI Taxonomy" id="43771"/>
    <lineage>
        <taxon>Bacteria</taxon>
        <taxon>Bacillati</taxon>
        <taxon>Actinomycetota</taxon>
        <taxon>Actinomycetes</taxon>
        <taxon>Mycobacteriales</taxon>
        <taxon>Corynebacteriaceae</taxon>
        <taxon>Corynebacterium</taxon>
    </lineage>
</organism>
<dbReference type="AlphaFoldDB" id="A0A2W5BCS9"/>
<comment type="caution">
    <text evidence="1">The sequence shown here is derived from an EMBL/GenBank/DDBJ whole genome shotgun (WGS) entry which is preliminary data.</text>
</comment>
<sequence length="59" mass="6255">MMELLTQLSSAPEGADVIDRMANMSSEGGAIFEVFDLLRPVGVMIDSALNLLAAVMNAQ</sequence>
<dbReference type="EMBL" id="QFNY01000014">
    <property type="protein sequence ID" value="PZP03284.1"/>
    <property type="molecule type" value="Genomic_DNA"/>
</dbReference>
<name>A0A2W5BCS9_9CORY</name>
<protein>
    <submittedName>
        <fullName evidence="1">Uncharacterized protein</fullName>
    </submittedName>
</protein>
<evidence type="ECO:0000313" key="1">
    <source>
        <dbReference type="EMBL" id="PZP03284.1"/>
    </source>
</evidence>
<proteinExistence type="predicted"/>
<evidence type="ECO:0000313" key="2">
    <source>
        <dbReference type="Proteomes" id="UP000249451"/>
    </source>
</evidence>
<dbReference type="Proteomes" id="UP000249451">
    <property type="component" value="Unassembled WGS sequence"/>
</dbReference>
<gene>
    <name evidence="1" type="ORF">DI609_01175</name>
</gene>